<feature type="transmembrane region" description="Helical" evidence="1">
    <location>
        <begin position="128"/>
        <end position="148"/>
    </location>
</feature>
<accession>A0A3D8LAF8</accession>
<dbReference type="Proteomes" id="UP000256708">
    <property type="component" value="Unassembled WGS sequence"/>
</dbReference>
<reference evidence="3" key="1">
    <citation type="submission" date="2018-08" db="EMBL/GenBank/DDBJ databases">
        <authorList>
            <person name="Liu Z.-W."/>
            <person name="Du Z.-J."/>
        </authorList>
    </citation>
    <scope>NUCLEOTIDE SEQUENCE [LARGE SCALE GENOMIC DNA]</scope>
    <source>
        <strain evidence="3">H4X</strain>
    </source>
</reference>
<comment type="caution">
    <text evidence="2">The sequence shown here is derived from an EMBL/GenBank/DDBJ whole genome shotgun (WGS) entry which is preliminary data.</text>
</comment>
<protein>
    <submittedName>
        <fullName evidence="2">Uncharacterized protein</fullName>
    </submittedName>
</protein>
<dbReference type="AlphaFoldDB" id="A0A3D8LAF8"/>
<gene>
    <name evidence="2" type="ORF">DXT99_14685</name>
</gene>
<evidence type="ECO:0000313" key="2">
    <source>
        <dbReference type="EMBL" id="RDV14368.1"/>
    </source>
</evidence>
<keyword evidence="1" id="KW-1133">Transmembrane helix</keyword>
<keyword evidence="1" id="KW-0812">Transmembrane</keyword>
<proteinExistence type="predicted"/>
<organism evidence="2 3">
    <name type="scientific">Pontibacter diazotrophicus</name>
    <dbReference type="NCBI Taxonomy" id="1400979"/>
    <lineage>
        <taxon>Bacteria</taxon>
        <taxon>Pseudomonadati</taxon>
        <taxon>Bacteroidota</taxon>
        <taxon>Cytophagia</taxon>
        <taxon>Cytophagales</taxon>
        <taxon>Hymenobacteraceae</taxon>
        <taxon>Pontibacter</taxon>
    </lineage>
</organism>
<evidence type="ECO:0000313" key="3">
    <source>
        <dbReference type="Proteomes" id="UP000256708"/>
    </source>
</evidence>
<keyword evidence="3" id="KW-1185">Reference proteome</keyword>
<dbReference type="OrthoDB" id="852988at2"/>
<sequence length="152" mass="16487">MTRYLLYFLTGFAVATVILFFRGYASVPQSAFSNAALVGAMALFGVASWLTLFRVKIGTLLALLSLLAMLPWVVSAWMRIAELEVTITQILIIVLAVLSGLVLISLIVSLRYTFGRGSWGSGTTAPGIILKILLTLIPLAVLVAWFIVEPKL</sequence>
<evidence type="ECO:0000256" key="1">
    <source>
        <dbReference type="SAM" id="Phobius"/>
    </source>
</evidence>
<feature type="transmembrane region" description="Helical" evidence="1">
    <location>
        <begin position="31"/>
        <end position="53"/>
    </location>
</feature>
<keyword evidence="1" id="KW-0472">Membrane</keyword>
<dbReference type="RefSeq" id="WP_115566325.1">
    <property type="nucleotide sequence ID" value="NZ_QRGR01000015.1"/>
</dbReference>
<name>A0A3D8LAF8_9BACT</name>
<feature type="transmembrane region" description="Helical" evidence="1">
    <location>
        <begin position="86"/>
        <end position="108"/>
    </location>
</feature>
<dbReference type="EMBL" id="QRGR01000015">
    <property type="protein sequence ID" value="RDV14368.1"/>
    <property type="molecule type" value="Genomic_DNA"/>
</dbReference>
<feature type="transmembrane region" description="Helical" evidence="1">
    <location>
        <begin position="5"/>
        <end position="25"/>
    </location>
</feature>
<feature type="transmembrane region" description="Helical" evidence="1">
    <location>
        <begin position="60"/>
        <end position="80"/>
    </location>
</feature>